<dbReference type="InterPro" id="IPR051834">
    <property type="entry name" value="RING_finger_E3_ligase"/>
</dbReference>
<dbReference type="PANTHER" id="PTHR45931">
    <property type="entry name" value="SI:CH211-59O9.10"/>
    <property type="match status" value="1"/>
</dbReference>
<evidence type="ECO:0000256" key="2">
    <source>
        <dbReference type="ARBA" id="ARBA00022771"/>
    </source>
</evidence>
<evidence type="ECO:0000313" key="6">
    <source>
        <dbReference type="EMBL" id="OVA17065.1"/>
    </source>
</evidence>
<proteinExistence type="predicted"/>
<dbReference type="Gene3D" id="3.30.40.10">
    <property type="entry name" value="Zinc/RING finger domain, C3HC4 (zinc finger)"/>
    <property type="match status" value="1"/>
</dbReference>
<dbReference type="PROSITE" id="PS50089">
    <property type="entry name" value="ZF_RING_2"/>
    <property type="match status" value="1"/>
</dbReference>
<dbReference type="SUPFAM" id="SSF57850">
    <property type="entry name" value="RING/U-box"/>
    <property type="match status" value="1"/>
</dbReference>
<keyword evidence="1" id="KW-0479">Metal-binding</keyword>
<evidence type="ECO:0000256" key="4">
    <source>
        <dbReference type="PROSITE-ProRule" id="PRU00175"/>
    </source>
</evidence>
<organism evidence="6 7">
    <name type="scientific">Macleaya cordata</name>
    <name type="common">Five-seeded plume-poppy</name>
    <name type="synonym">Bocconia cordata</name>
    <dbReference type="NCBI Taxonomy" id="56857"/>
    <lineage>
        <taxon>Eukaryota</taxon>
        <taxon>Viridiplantae</taxon>
        <taxon>Streptophyta</taxon>
        <taxon>Embryophyta</taxon>
        <taxon>Tracheophyta</taxon>
        <taxon>Spermatophyta</taxon>
        <taxon>Magnoliopsida</taxon>
        <taxon>Ranunculales</taxon>
        <taxon>Papaveraceae</taxon>
        <taxon>Papaveroideae</taxon>
        <taxon>Macleaya</taxon>
    </lineage>
</organism>
<dbReference type="GO" id="GO:0061630">
    <property type="term" value="F:ubiquitin protein ligase activity"/>
    <property type="evidence" value="ECO:0007669"/>
    <property type="project" value="TreeGrafter"/>
</dbReference>
<evidence type="ECO:0000256" key="3">
    <source>
        <dbReference type="ARBA" id="ARBA00022833"/>
    </source>
</evidence>
<sequence length="218" mass="24584">MDLITEHEPVRVDNITSQSRAGINSSTEILQNRSNRLRFSHNDRLPGDVLLARERLLERLRGVSLTGNRQNIRFSSGISLDEFAYNDDSRHIDAGDWETEAPREWLARGSPLPNSSTLTDILSSSQDSRIKRPPGLNEEEVNCLHQEFSSIEVKFGVVLGVAECSICLERFEEGDGLICLPCGHRFHSACLDPWVRRCGDCPYCRTRIVLAHHKKGSD</sequence>
<dbReference type="Pfam" id="PF13639">
    <property type="entry name" value="zf-RING_2"/>
    <property type="match status" value="1"/>
</dbReference>
<dbReference type="GO" id="GO:0005634">
    <property type="term" value="C:nucleus"/>
    <property type="evidence" value="ECO:0007669"/>
    <property type="project" value="TreeGrafter"/>
</dbReference>
<reference evidence="6 7" key="1">
    <citation type="journal article" date="2017" name="Mol. Plant">
        <title>The Genome of Medicinal Plant Macleaya cordata Provides New Insights into Benzylisoquinoline Alkaloids Metabolism.</title>
        <authorList>
            <person name="Liu X."/>
            <person name="Liu Y."/>
            <person name="Huang P."/>
            <person name="Ma Y."/>
            <person name="Qing Z."/>
            <person name="Tang Q."/>
            <person name="Cao H."/>
            <person name="Cheng P."/>
            <person name="Zheng Y."/>
            <person name="Yuan Z."/>
            <person name="Zhou Y."/>
            <person name="Liu J."/>
            <person name="Tang Z."/>
            <person name="Zhuo Y."/>
            <person name="Zhang Y."/>
            <person name="Yu L."/>
            <person name="Huang J."/>
            <person name="Yang P."/>
            <person name="Peng Q."/>
            <person name="Zhang J."/>
            <person name="Jiang W."/>
            <person name="Zhang Z."/>
            <person name="Lin K."/>
            <person name="Ro D.K."/>
            <person name="Chen X."/>
            <person name="Xiong X."/>
            <person name="Shang Y."/>
            <person name="Huang S."/>
            <person name="Zeng J."/>
        </authorList>
    </citation>
    <scope>NUCLEOTIDE SEQUENCE [LARGE SCALE GENOMIC DNA]</scope>
    <source>
        <strain evidence="7">cv. BLH2017</strain>
        <tissue evidence="6">Root</tissue>
    </source>
</reference>
<evidence type="ECO:0000256" key="1">
    <source>
        <dbReference type="ARBA" id="ARBA00022723"/>
    </source>
</evidence>
<dbReference type="InterPro" id="IPR001841">
    <property type="entry name" value="Znf_RING"/>
</dbReference>
<dbReference type="OrthoDB" id="8062037at2759"/>
<dbReference type="Proteomes" id="UP000195402">
    <property type="component" value="Unassembled WGS sequence"/>
</dbReference>
<dbReference type="InParanoid" id="A0A200R301"/>
<name>A0A200R301_MACCD</name>
<dbReference type="GO" id="GO:0008270">
    <property type="term" value="F:zinc ion binding"/>
    <property type="evidence" value="ECO:0007669"/>
    <property type="project" value="UniProtKB-KW"/>
</dbReference>
<dbReference type="AlphaFoldDB" id="A0A200R301"/>
<dbReference type="InterPro" id="IPR013083">
    <property type="entry name" value="Znf_RING/FYVE/PHD"/>
</dbReference>
<dbReference type="SMART" id="SM00184">
    <property type="entry name" value="RING"/>
    <property type="match status" value="1"/>
</dbReference>
<dbReference type="GO" id="GO:0006511">
    <property type="term" value="P:ubiquitin-dependent protein catabolic process"/>
    <property type="evidence" value="ECO:0007669"/>
    <property type="project" value="TreeGrafter"/>
</dbReference>
<keyword evidence="2 4" id="KW-0863">Zinc-finger</keyword>
<keyword evidence="7" id="KW-1185">Reference proteome</keyword>
<evidence type="ECO:0000259" key="5">
    <source>
        <dbReference type="PROSITE" id="PS50089"/>
    </source>
</evidence>
<accession>A0A200R301</accession>
<dbReference type="STRING" id="56857.A0A200R301"/>
<feature type="domain" description="RING-type" evidence="5">
    <location>
        <begin position="164"/>
        <end position="205"/>
    </location>
</feature>
<gene>
    <name evidence="6" type="ORF">BVC80_9047g15</name>
</gene>
<dbReference type="EMBL" id="MVGT01000454">
    <property type="protein sequence ID" value="OVA17065.1"/>
    <property type="molecule type" value="Genomic_DNA"/>
</dbReference>
<protein>
    <submittedName>
        <fullName evidence="6">Zinc finger protein</fullName>
    </submittedName>
</protein>
<dbReference type="PANTHER" id="PTHR45931:SF3">
    <property type="entry name" value="RING ZINC FINGER-CONTAINING PROTEIN"/>
    <property type="match status" value="1"/>
</dbReference>
<dbReference type="FunCoup" id="A0A200R301">
    <property type="interactions" value="472"/>
</dbReference>
<dbReference type="OMA" id="YCRTNIQ"/>
<evidence type="ECO:0000313" key="7">
    <source>
        <dbReference type="Proteomes" id="UP000195402"/>
    </source>
</evidence>
<keyword evidence="3" id="KW-0862">Zinc</keyword>
<comment type="caution">
    <text evidence="6">The sequence shown here is derived from an EMBL/GenBank/DDBJ whole genome shotgun (WGS) entry which is preliminary data.</text>
</comment>